<evidence type="ECO:0000313" key="3">
    <source>
        <dbReference type="Proteomes" id="UP000603141"/>
    </source>
</evidence>
<keyword evidence="1" id="KW-0812">Transmembrane</keyword>
<proteinExistence type="predicted"/>
<dbReference type="Proteomes" id="UP000603141">
    <property type="component" value="Unassembled WGS sequence"/>
</dbReference>
<organism evidence="2 3">
    <name type="scientific">Luteolibacter pohnpeiensis</name>
    <dbReference type="NCBI Taxonomy" id="454153"/>
    <lineage>
        <taxon>Bacteria</taxon>
        <taxon>Pseudomonadati</taxon>
        <taxon>Verrucomicrobiota</taxon>
        <taxon>Verrucomicrobiia</taxon>
        <taxon>Verrucomicrobiales</taxon>
        <taxon>Verrucomicrobiaceae</taxon>
        <taxon>Luteolibacter</taxon>
    </lineage>
</organism>
<dbReference type="AlphaFoldDB" id="A0A934VWQ7"/>
<comment type="caution">
    <text evidence="2">The sequence shown here is derived from an EMBL/GenBank/DDBJ whole genome shotgun (WGS) entry which is preliminary data.</text>
</comment>
<name>A0A934VWQ7_9BACT</name>
<keyword evidence="1" id="KW-0472">Membrane</keyword>
<reference evidence="2" key="1">
    <citation type="submission" date="2021-01" db="EMBL/GenBank/DDBJ databases">
        <title>Modified the classification status of verrucomicrobia.</title>
        <authorList>
            <person name="Feng X."/>
        </authorList>
    </citation>
    <scope>NUCLEOTIDE SEQUENCE</scope>
    <source>
        <strain evidence="2">KCTC 22041</strain>
    </source>
</reference>
<keyword evidence="1" id="KW-1133">Transmembrane helix</keyword>
<protein>
    <submittedName>
        <fullName evidence="2">Uncharacterized protein</fullName>
    </submittedName>
</protein>
<feature type="transmembrane region" description="Helical" evidence="1">
    <location>
        <begin position="49"/>
        <end position="65"/>
    </location>
</feature>
<sequence>MILRFIYKPLILLWKLAVFILLMDFVLYLVNGYSYIDRLNHGSHHLDRWPIWIGLIFFGLVWRFEKKSGHNLTRILLGSRLRMIIKEDRVRIGGWYPRLRMKRDVNLTFATQPIEGAKSEVYQESQQLMLVVDDSRSVKVASIFPTQRARLMVENANMALRLGIENDPADLDYDPSRAGAV</sequence>
<accession>A0A934VWQ7</accession>
<dbReference type="EMBL" id="JAENIJ010000023">
    <property type="protein sequence ID" value="MBK1883535.1"/>
    <property type="molecule type" value="Genomic_DNA"/>
</dbReference>
<feature type="transmembrane region" description="Helical" evidence="1">
    <location>
        <begin position="12"/>
        <end position="29"/>
    </location>
</feature>
<evidence type="ECO:0000313" key="2">
    <source>
        <dbReference type="EMBL" id="MBK1883535.1"/>
    </source>
</evidence>
<gene>
    <name evidence="2" type="ORF">JIN85_14005</name>
</gene>
<dbReference type="RefSeq" id="WP_200271782.1">
    <property type="nucleotide sequence ID" value="NZ_JAENIJ010000023.1"/>
</dbReference>
<keyword evidence="3" id="KW-1185">Reference proteome</keyword>
<evidence type="ECO:0000256" key="1">
    <source>
        <dbReference type="SAM" id="Phobius"/>
    </source>
</evidence>